<keyword evidence="2" id="KW-0288">FMN</keyword>
<keyword evidence="1" id="KW-0285">Flavoprotein</keyword>
<dbReference type="Pfam" id="PF00175">
    <property type="entry name" value="NAD_binding_1"/>
    <property type="match status" value="1"/>
</dbReference>
<evidence type="ECO:0000313" key="7">
    <source>
        <dbReference type="EMBL" id="PVY62643.1"/>
    </source>
</evidence>
<dbReference type="GO" id="GO:0050660">
    <property type="term" value="F:flavin adenine dinucleotide binding"/>
    <property type="evidence" value="ECO:0007669"/>
    <property type="project" value="TreeGrafter"/>
</dbReference>
<dbReference type="EC" id="1.6.2.4" evidence="4"/>
<dbReference type="InterPro" id="IPR001433">
    <property type="entry name" value="OxRdtase_FAD/NAD-bd"/>
</dbReference>
<protein>
    <recommendedName>
        <fullName evidence="4">NADPH--hemoprotein reductase</fullName>
        <ecNumber evidence="4">1.6.2.4</ecNumber>
    </recommendedName>
</protein>
<dbReference type="Gene3D" id="2.40.30.10">
    <property type="entry name" value="Translation factors"/>
    <property type="match status" value="1"/>
</dbReference>
<evidence type="ECO:0000256" key="4">
    <source>
        <dbReference type="ARBA" id="ARBA00023797"/>
    </source>
</evidence>
<dbReference type="PRINTS" id="PR00371">
    <property type="entry name" value="FPNCR"/>
</dbReference>
<dbReference type="PANTHER" id="PTHR19384:SF17">
    <property type="entry name" value="NADPH--CYTOCHROME P450 REDUCTASE"/>
    <property type="match status" value="1"/>
</dbReference>
<dbReference type="SUPFAM" id="SSF63380">
    <property type="entry name" value="Riboflavin synthase domain-like"/>
    <property type="match status" value="1"/>
</dbReference>
<dbReference type="STRING" id="1231391.GCA_000308195_00782"/>
<dbReference type="InterPro" id="IPR017938">
    <property type="entry name" value="Riboflavin_synthase-like_b-brl"/>
</dbReference>
<dbReference type="GO" id="GO:0010181">
    <property type="term" value="F:FMN binding"/>
    <property type="evidence" value="ECO:0007669"/>
    <property type="project" value="InterPro"/>
</dbReference>
<comment type="caution">
    <text evidence="7">The sequence shown here is derived from an EMBL/GenBank/DDBJ whole genome shotgun (WGS) entry which is preliminary data.</text>
</comment>
<evidence type="ECO:0000256" key="1">
    <source>
        <dbReference type="ARBA" id="ARBA00022630"/>
    </source>
</evidence>
<dbReference type="InterPro" id="IPR039261">
    <property type="entry name" value="FNR_nucleotide-bd"/>
</dbReference>
<keyword evidence="3" id="KW-0813">Transport</keyword>
<dbReference type="PRINTS" id="PR00369">
    <property type="entry name" value="FLAVODOXIN"/>
</dbReference>
<feature type="domain" description="FAD-binding FR-type" evidence="6">
    <location>
        <begin position="217"/>
        <end position="330"/>
    </location>
</feature>
<reference evidence="7 8" key="1">
    <citation type="submission" date="2018-04" db="EMBL/GenBank/DDBJ databases">
        <title>Genomic Encyclopedia of Type Strains, Phase IV (KMG-IV): sequencing the most valuable type-strain genomes for metagenomic binning, comparative biology and taxonomic classification.</title>
        <authorList>
            <person name="Goeker M."/>
        </authorList>
    </citation>
    <scope>NUCLEOTIDE SEQUENCE [LARGE SCALE GENOMIC DNA]</scope>
    <source>
        <strain evidence="7 8">DSM 10065</strain>
    </source>
</reference>
<name>A0A2U1CNQ5_9BURK</name>
<proteinExistence type="predicted"/>
<dbReference type="PROSITE" id="PS50902">
    <property type="entry name" value="FLAVODOXIN_LIKE"/>
    <property type="match status" value="1"/>
</dbReference>
<organism evidence="7 8">
    <name type="scientific">Pusillimonas noertemannii</name>
    <dbReference type="NCBI Taxonomy" id="305977"/>
    <lineage>
        <taxon>Bacteria</taxon>
        <taxon>Pseudomonadati</taxon>
        <taxon>Pseudomonadota</taxon>
        <taxon>Betaproteobacteria</taxon>
        <taxon>Burkholderiales</taxon>
        <taxon>Alcaligenaceae</taxon>
        <taxon>Pusillimonas</taxon>
    </lineage>
</organism>
<dbReference type="Pfam" id="PF00258">
    <property type="entry name" value="Flavodoxin_1"/>
    <property type="match status" value="1"/>
</dbReference>
<sequence>MSLEVILALAAVAAWLLLTWFTLLRPSARQARAASTAGTPSVPAGASTAVVYASQTGTAIELAQRTAQALGDRAVLLPIDRVAPEQLLAYEQVLFIASTYGEGDAPDMAHAFHERMLADDAARATDSAGSSGRADPVDRARVDEAPFAGLRAGILALGDSSYSQFCGFGMALESWLKRRGATLLFDTIRVDRADPRALDAWSEQLSLLFQARLDTGMHFDGWTLIERSTSNPSGAGRPCHELRWRPAGDTPLEWKAGDIAHIEIGDSGERREYSIASIPSEGMLRLLVREHQRPDGTPGLGSHWLGSELAPGAPARLHIRANPLFRAPDDDRPAIFVGNGTGIAGLRALLQERLERGHHDNWLVFGERTRVGDFHWGDTFETWLRQGKLQRMDLAFSRDQAEKRYVHHLLRESAADLREWAGRGALLYVCGSKDGMAQDVDQALRDILGLHGYEALLQRQGYRRDVY</sequence>
<dbReference type="GO" id="GO:0003958">
    <property type="term" value="F:NADPH-hemoprotein reductase activity"/>
    <property type="evidence" value="ECO:0007669"/>
    <property type="project" value="UniProtKB-EC"/>
</dbReference>
<dbReference type="PANTHER" id="PTHR19384">
    <property type="entry name" value="NITRIC OXIDE SYNTHASE-RELATED"/>
    <property type="match status" value="1"/>
</dbReference>
<evidence type="ECO:0000259" key="6">
    <source>
        <dbReference type="PROSITE" id="PS51384"/>
    </source>
</evidence>
<evidence type="ECO:0000256" key="3">
    <source>
        <dbReference type="ARBA" id="ARBA00022982"/>
    </source>
</evidence>
<gene>
    <name evidence="7" type="ORF">C7440_2138</name>
</gene>
<dbReference type="SUPFAM" id="SSF52343">
    <property type="entry name" value="Ferredoxin reductase-like, C-terminal NADP-linked domain"/>
    <property type="match status" value="1"/>
</dbReference>
<dbReference type="Gene3D" id="3.40.50.80">
    <property type="entry name" value="Nucleotide-binding domain of ferredoxin-NADP reductase (FNR) module"/>
    <property type="match status" value="1"/>
</dbReference>
<keyword evidence="8" id="KW-1185">Reference proteome</keyword>
<dbReference type="CDD" id="cd06200">
    <property type="entry name" value="SiR_like1"/>
    <property type="match status" value="1"/>
</dbReference>
<keyword evidence="3" id="KW-0249">Electron transport</keyword>
<evidence type="ECO:0000259" key="5">
    <source>
        <dbReference type="PROSITE" id="PS50902"/>
    </source>
</evidence>
<dbReference type="AlphaFoldDB" id="A0A2U1CNQ5"/>
<dbReference type="InterPro" id="IPR029039">
    <property type="entry name" value="Flavoprotein-like_sf"/>
</dbReference>
<dbReference type="Proteomes" id="UP000246145">
    <property type="component" value="Unassembled WGS sequence"/>
</dbReference>
<dbReference type="GO" id="GO:0005829">
    <property type="term" value="C:cytosol"/>
    <property type="evidence" value="ECO:0007669"/>
    <property type="project" value="TreeGrafter"/>
</dbReference>
<evidence type="ECO:0000313" key="8">
    <source>
        <dbReference type="Proteomes" id="UP000246145"/>
    </source>
</evidence>
<dbReference type="EMBL" id="QEKO01000002">
    <property type="protein sequence ID" value="PVY62643.1"/>
    <property type="molecule type" value="Genomic_DNA"/>
</dbReference>
<dbReference type="InterPro" id="IPR017927">
    <property type="entry name" value="FAD-bd_FR_type"/>
</dbReference>
<dbReference type="Gene3D" id="3.40.50.360">
    <property type="match status" value="1"/>
</dbReference>
<dbReference type="InterPro" id="IPR001094">
    <property type="entry name" value="Flavdoxin-like"/>
</dbReference>
<dbReference type="InterPro" id="IPR001709">
    <property type="entry name" value="Flavoprot_Pyr_Nucl_cyt_Rdtase"/>
</dbReference>
<dbReference type="InterPro" id="IPR008254">
    <property type="entry name" value="Flavodoxin/NO_synth"/>
</dbReference>
<dbReference type="PROSITE" id="PS51384">
    <property type="entry name" value="FAD_FR"/>
    <property type="match status" value="1"/>
</dbReference>
<evidence type="ECO:0000256" key="2">
    <source>
        <dbReference type="ARBA" id="ARBA00022643"/>
    </source>
</evidence>
<feature type="domain" description="Flavodoxin-like" evidence="5">
    <location>
        <begin position="48"/>
        <end position="206"/>
    </location>
</feature>
<accession>A0A2U1CNQ5</accession>
<dbReference type="SUPFAM" id="SSF52218">
    <property type="entry name" value="Flavoproteins"/>
    <property type="match status" value="1"/>
</dbReference>
<dbReference type="RefSeq" id="WP_165832539.1">
    <property type="nucleotide sequence ID" value="NZ_JACCEX010000002.1"/>
</dbReference>